<dbReference type="AlphaFoldDB" id="A0A4R4P807"/>
<dbReference type="InterPro" id="IPR014729">
    <property type="entry name" value="Rossmann-like_a/b/a_fold"/>
</dbReference>
<sequence>MSDVVVGYDGSGESELALRWAVEEALLRRLPLTVCH</sequence>
<name>A0A4R4P807_9ACTN</name>
<comment type="caution">
    <text evidence="2">The sequence shown here is derived from an EMBL/GenBank/DDBJ whole genome shotgun (WGS) entry which is preliminary data.</text>
</comment>
<dbReference type="Gene3D" id="3.40.50.620">
    <property type="entry name" value="HUPs"/>
    <property type="match status" value="1"/>
</dbReference>
<evidence type="ECO:0000259" key="1">
    <source>
        <dbReference type="Pfam" id="PF00582"/>
    </source>
</evidence>
<protein>
    <submittedName>
        <fullName evidence="2">Universal stress protein</fullName>
    </submittedName>
</protein>
<proteinExistence type="predicted"/>
<dbReference type="Pfam" id="PF00582">
    <property type="entry name" value="Usp"/>
    <property type="match status" value="1"/>
</dbReference>
<feature type="non-terminal residue" evidence="2">
    <location>
        <position position="36"/>
    </location>
</feature>
<reference evidence="2 3" key="1">
    <citation type="submission" date="2019-03" db="EMBL/GenBank/DDBJ databases">
        <title>Draft genome sequences of novel Actinobacteria.</title>
        <authorList>
            <person name="Sahin N."/>
            <person name="Ay H."/>
            <person name="Saygin H."/>
        </authorList>
    </citation>
    <scope>NUCLEOTIDE SEQUENCE [LARGE SCALE GENOMIC DNA]</scope>
    <source>
        <strain evidence="2 3">DSM 45347</strain>
    </source>
</reference>
<dbReference type="RefSeq" id="WP_131938885.1">
    <property type="nucleotide sequence ID" value="NZ_SMJW01000040.1"/>
</dbReference>
<dbReference type="OrthoDB" id="3521798at2"/>
<keyword evidence="3" id="KW-1185">Reference proteome</keyword>
<dbReference type="InterPro" id="IPR006016">
    <property type="entry name" value="UspA"/>
</dbReference>
<dbReference type="EMBL" id="SMJW01000040">
    <property type="protein sequence ID" value="TDC17023.1"/>
    <property type="molecule type" value="Genomic_DNA"/>
</dbReference>
<evidence type="ECO:0000313" key="2">
    <source>
        <dbReference type="EMBL" id="TDC17023.1"/>
    </source>
</evidence>
<evidence type="ECO:0000313" key="3">
    <source>
        <dbReference type="Proteomes" id="UP000295431"/>
    </source>
</evidence>
<feature type="domain" description="UspA" evidence="1">
    <location>
        <begin position="3"/>
        <end position="36"/>
    </location>
</feature>
<organism evidence="2 3">
    <name type="scientific">Actinomadura bangladeshensis</name>
    <dbReference type="NCBI Taxonomy" id="453573"/>
    <lineage>
        <taxon>Bacteria</taxon>
        <taxon>Bacillati</taxon>
        <taxon>Actinomycetota</taxon>
        <taxon>Actinomycetes</taxon>
        <taxon>Streptosporangiales</taxon>
        <taxon>Thermomonosporaceae</taxon>
        <taxon>Actinomadura</taxon>
    </lineage>
</organism>
<dbReference type="Proteomes" id="UP000295431">
    <property type="component" value="Unassembled WGS sequence"/>
</dbReference>
<dbReference type="SUPFAM" id="SSF52402">
    <property type="entry name" value="Adenine nucleotide alpha hydrolases-like"/>
    <property type="match status" value="1"/>
</dbReference>
<gene>
    <name evidence="2" type="ORF">E1284_10765</name>
</gene>
<accession>A0A4R4P807</accession>